<proteinExistence type="predicted"/>
<sequence length="310" mass="35130">MPSDLYLRFRTLTPLFQSIESRREEGESRGILRTLKVYTGEEAPVEAPVLSGNSFGGRIRRELAGYLFEELGIDPVSFYGHGTRGQKITYHTLTSGGVLITNEVRLSLDDVEKVKQLLPMFGLLGGVVGGQFITSRCALGHAYPASNELRVLFPTLPDDWFEDFALKDSFTNNGAWTTYRMPEMPSLIGLPEVVSDDQEGKKNPFRNMPVTHGYVLPGYPFVVRFTLHDNATPMDWSMMGLAIERLRNRPFFGGKSKSGFGLVSWERIPEDERLDPSMFTEYVRQNRDMLHFLLTHKEPFYVAMKEVSVS</sequence>
<reference evidence="2" key="1">
    <citation type="submission" date="2016-10" db="EMBL/GenBank/DDBJ databases">
        <authorList>
            <person name="Varghese N."/>
        </authorList>
    </citation>
    <scope>NUCLEOTIDE SEQUENCE [LARGE SCALE GENOMIC DNA]</scope>
    <source>
        <strain evidence="2">DSM 17980</strain>
    </source>
</reference>
<dbReference type="Proteomes" id="UP000183508">
    <property type="component" value="Unassembled WGS sequence"/>
</dbReference>
<dbReference type="OrthoDB" id="4425858at2"/>
<evidence type="ECO:0000313" key="1">
    <source>
        <dbReference type="EMBL" id="SFU95028.1"/>
    </source>
</evidence>
<dbReference type="RefSeq" id="WP_074953911.1">
    <property type="nucleotide sequence ID" value="NZ_FPBV01000015.1"/>
</dbReference>
<dbReference type="EMBL" id="FPBV01000015">
    <property type="protein sequence ID" value="SFU95028.1"/>
    <property type="molecule type" value="Genomic_DNA"/>
</dbReference>
<evidence type="ECO:0000313" key="2">
    <source>
        <dbReference type="Proteomes" id="UP000183508"/>
    </source>
</evidence>
<keyword evidence="2" id="KW-1185">Reference proteome</keyword>
<accession>A0A1I7KC51</accession>
<dbReference type="STRING" id="392015.SAMN05421543_11521"/>
<dbReference type="AlphaFoldDB" id="A0A1I7KC51"/>
<protein>
    <submittedName>
        <fullName evidence="1">Uncharacterized protein</fullName>
    </submittedName>
</protein>
<gene>
    <name evidence="1" type="ORF">SAMN05421543_11521</name>
</gene>
<name>A0A1I7KC51_9BACL</name>
<organism evidence="1 2">
    <name type="scientific">Alicyclobacillus macrosporangiidus</name>
    <dbReference type="NCBI Taxonomy" id="392015"/>
    <lineage>
        <taxon>Bacteria</taxon>
        <taxon>Bacillati</taxon>
        <taxon>Bacillota</taxon>
        <taxon>Bacilli</taxon>
        <taxon>Bacillales</taxon>
        <taxon>Alicyclobacillaceae</taxon>
        <taxon>Alicyclobacillus</taxon>
    </lineage>
</organism>